<feature type="region of interest" description="Disordered" evidence="1">
    <location>
        <begin position="122"/>
        <end position="142"/>
    </location>
</feature>
<evidence type="ECO:0000259" key="2">
    <source>
        <dbReference type="PROSITE" id="PS51384"/>
    </source>
</evidence>
<feature type="region of interest" description="Disordered" evidence="1">
    <location>
        <begin position="277"/>
        <end position="306"/>
    </location>
</feature>
<dbReference type="PROSITE" id="PS51384">
    <property type="entry name" value="FAD_FR"/>
    <property type="match status" value="1"/>
</dbReference>
<accession>A0A136JIW6</accession>
<dbReference type="InterPro" id="IPR017927">
    <property type="entry name" value="FAD-bd_FR_type"/>
</dbReference>
<keyword evidence="4" id="KW-1185">Reference proteome</keyword>
<protein>
    <recommendedName>
        <fullName evidence="2">FAD-binding FR-type domain-containing protein</fullName>
    </recommendedName>
</protein>
<organism evidence="3 4">
    <name type="scientific">Microdochium bolleyi</name>
    <dbReference type="NCBI Taxonomy" id="196109"/>
    <lineage>
        <taxon>Eukaryota</taxon>
        <taxon>Fungi</taxon>
        <taxon>Dikarya</taxon>
        <taxon>Ascomycota</taxon>
        <taxon>Pezizomycotina</taxon>
        <taxon>Sordariomycetes</taxon>
        <taxon>Xylariomycetidae</taxon>
        <taxon>Xylariales</taxon>
        <taxon>Microdochiaceae</taxon>
        <taxon>Microdochium</taxon>
    </lineage>
</organism>
<feature type="domain" description="FAD-binding FR-type" evidence="2">
    <location>
        <begin position="421"/>
        <end position="554"/>
    </location>
</feature>
<name>A0A136JIW6_9PEZI</name>
<dbReference type="Gene3D" id="2.30.110.10">
    <property type="entry name" value="Electron Transport, Fmn-binding Protein, Chain A"/>
    <property type="match status" value="1"/>
</dbReference>
<dbReference type="SUPFAM" id="SSF50475">
    <property type="entry name" value="FMN-binding split barrel"/>
    <property type="match status" value="1"/>
</dbReference>
<dbReference type="PANTHER" id="PTHR42815">
    <property type="entry name" value="FAD-BINDING, PUTATIVE (AFU_ORTHOLOGUE AFUA_6G07600)-RELATED"/>
    <property type="match status" value="1"/>
</dbReference>
<proteinExistence type="predicted"/>
<sequence length="703" mass="75735">MAATLEQPTPLSSSAAMGDDPLYDPSRPWHAGEQEMHRLLRLPVRYENPTSAGLPARYGARIAASPLIALGTLDGKGRPWVSLTGGEKGGLAMPVAQGVLAVRAVVDVSGLDPVVGELLTAWGEGEENEGGEAGTKEGGSERRRKITLDKIVRPPNDGKLMAGLAIDLETRDRVKFAGKMIGGSMTSYAAATATTGDSPKAGEVQVAFHVLETLGNCPKYLNKKHITPHVPSPELIYHSSAQQPAAGEGGVVLPPAARELLDRADMFFLSSKHGTESMDVNHRGGPPGFMRVSQQERRDDGKTTTTTTTSLVYPEFSGNNLYQTLGNLRRDPQVGICVPDYDTGNVLYVTGTAEVLIGDKAAAYLPRTKLAVKVDIEEARFIKEGLGFRGAPIDHSPYNPTVRYLTTEKQDITTAPGALAGGVATARLKTREKITETVARYTFAFSRTEAQRLRLSRLEPWEPGQYITLDFSEELDHGWRHMADEDPQSLNDDYVRSFTISAPARPGGEGVAEPDEFEITIRRHGPVTALLSRWNMAVPLEVPVLGFAGNAEFRLVVADGDDEERRAGGAGKDRIFLAQGVGITPLMAQAPGVLEGIAADAARAGSLNLLWSLRAEDMLLAQDVLGRTPGLAETTTLFVTANKPESAGAIEAAQKKVQEMGAKIVSRRMAKDDVLSVGEKGRRKYYGCMSGVMRKALLEWMAD</sequence>
<evidence type="ECO:0000313" key="3">
    <source>
        <dbReference type="EMBL" id="KXJ97087.1"/>
    </source>
</evidence>
<evidence type="ECO:0000256" key="1">
    <source>
        <dbReference type="SAM" id="MobiDB-lite"/>
    </source>
</evidence>
<dbReference type="GO" id="GO:0016491">
    <property type="term" value="F:oxidoreductase activity"/>
    <property type="evidence" value="ECO:0007669"/>
    <property type="project" value="InterPro"/>
</dbReference>
<feature type="compositionally biased region" description="Polar residues" evidence="1">
    <location>
        <begin position="1"/>
        <end position="15"/>
    </location>
</feature>
<gene>
    <name evidence="3" type="ORF">Micbo1qcDRAFT_155852</name>
</gene>
<feature type="non-terminal residue" evidence="3">
    <location>
        <position position="703"/>
    </location>
</feature>
<dbReference type="EMBL" id="KQ964245">
    <property type="protein sequence ID" value="KXJ97087.1"/>
    <property type="molecule type" value="Genomic_DNA"/>
</dbReference>
<feature type="region of interest" description="Disordered" evidence="1">
    <location>
        <begin position="1"/>
        <end position="29"/>
    </location>
</feature>
<dbReference type="OrthoDB" id="436496at2759"/>
<reference evidence="4" key="1">
    <citation type="submission" date="2016-02" db="EMBL/GenBank/DDBJ databases">
        <title>Draft genome sequence of Microdochium bolleyi, a fungal endophyte of beachgrass.</title>
        <authorList>
            <consortium name="DOE Joint Genome Institute"/>
            <person name="David A.S."/>
            <person name="May G."/>
            <person name="Haridas S."/>
            <person name="Lim J."/>
            <person name="Wang M."/>
            <person name="Labutti K."/>
            <person name="Lipzen A."/>
            <person name="Barry K."/>
            <person name="Grigoriev I.V."/>
        </authorList>
    </citation>
    <scope>NUCLEOTIDE SEQUENCE [LARGE SCALE GENOMIC DNA]</scope>
    <source>
        <strain evidence="4">J235TASD1</strain>
    </source>
</reference>
<dbReference type="InParanoid" id="A0A136JIW6"/>
<dbReference type="PANTHER" id="PTHR42815:SF2">
    <property type="entry name" value="FAD-BINDING, PUTATIVE (AFU_ORTHOLOGUE AFUA_6G07600)-RELATED"/>
    <property type="match status" value="1"/>
</dbReference>
<evidence type="ECO:0000313" key="4">
    <source>
        <dbReference type="Proteomes" id="UP000070501"/>
    </source>
</evidence>
<dbReference type="InterPro" id="IPR012349">
    <property type="entry name" value="Split_barrel_FMN-bd"/>
</dbReference>
<dbReference type="AlphaFoldDB" id="A0A136JIW6"/>
<dbReference type="STRING" id="196109.A0A136JIW6"/>
<dbReference type="Proteomes" id="UP000070501">
    <property type="component" value="Unassembled WGS sequence"/>
</dbReference>